<accession>A0A812YB51</accession>
<comment type="similarity">
    <text evidence="1 6">Belongs to the glycosyl hydrolase 28 family.</text>
</comment>
<dbReference type="InterPro" id="IPR012334">
    <property type="entry name" value="Pectin_lyas_fold"/>
</dbReference>
<feature type="chain" id="PRO_5032401942" evidence="7">
    <location>
        <begin position="16"/>
        <end position="459"/>
    </location>
</feature>
<evidence type="ECO:0000313" key="8">
    <source>
        <dbReference type="EMBL" id="CAE7769928.1"/>
    </source>
</evidence>
<dbReference type="EMBL" id="CAJNJA010040864">
    <property type="protein sequence ID" value="CAE7769928.1"/>
    <property type="molecule type" value="Genomic_DNA"/>
</dbReference>
<dbReference type="GO" id="GO:0004650">
    <property type="term" value="F:polygalacturonase activity"/>
    <property type="evidence" value="ECO:0007669"/>
    <property type="project" value="InterPro"/>
</dbReference>
<sequence>MRRWVLPCCLCLATARWLDYEESGATPGSSSAAAQNTELLNAMLASLCAGDTLFVPNKTFWLAGGVLLQNARNVTLHLDGTLEFLPGRAGWPEQEGVICNLNPLQPARAKRCVKEAIFIANVSKLTLTSTSGGTLNGHGKSWWGYLQYFFHGENRPRLLSIYNGTDILVEKWNFLDSAYWTFTALDVARMEIRHCTVSARVDKSDDHDLGNMDALNTDGFDVAGRDIHIHHCSVWNQDDCFTVQPRDRTGINADCTENVLVEHVNASGLGLTIGAVRPTPGHNCVRNVTFRDAYMLHTFKGIYLKSQNSPVEGVSGEISNVLYEDIVMDRPSQVPIWIGPAQEADSYKACSLLWPEVPFADCSPPGASMLWANITLRNIRVLNPKQSPGLVYGNPDRPMQNIHFENVVTVNPGLRPWGRSYYKCASWPLQLACSCSVLASSGSETLFVSVDPQRTFYLR</sequence>
<dbReference type="Pfam" id="PF00295">
    <property type="entry name" value="Glyco_hydro_28"/>
    <property type="match status" value="1"/>
</dbReference>
<reference evidence="8" key="1">
    <citation type="submission" date="2021-02" db="EMBL/GenBank/DDBJ databases">
        <authorList>
            <person name="Dougan E. K."/>
            <person name="Rhodes N."/>
            <person name="Thang M."/>
            <person name="Chan C."/>
        </authorList>
    </citation>
    <scope>NUCLEOTIDE SEQUENCE</scope>
</reference>
<dbReference type="OrthoDB" id="187139at2759"/>
<proteinExistence type="inferred from homology"/>
<organism evidence="8 9">
    <name type="scientific">Symbiodinium necroappetens</name>
    <dbReference type="NCBI Taxonomy" id="1628268"/>
    <lineage>
        <taxon>Eukaryota</taxon>
        <taxon>Sar</taxon>
        <taxon>Alveolata</taxon>
        <taxon>Dinophyceae</taxon>
        <taxon>Suessiales</taxon>
        <taxon>Symbiodiniaceae</taxon>
        <taxon>Symbiodinium</taxon>
    </lineage>
</organism>
<keyword evidence="2 6" id="KW-0378">Hydrolase</keyword>
<evidence type="ECO:0000256" key="2">
    <source>
        <dbReference type="ARBA" id="ARBA00022801"/>
    </source>
</evidence>
<dbReference type="Proteomes" id="UP000601435">
    <property type="component" value="Unassembled WGS sequence"/>
</dbReference>
<evidence type="ECO:0000256" key="3">
    <source>
        <dbReference type="ARBA" id="ARBA00023157"/>
    </source>
</evidence>
<dbReference type="GO" id="GO:0046576">
    <property type="term" value="F:rhamnogalacturonan alpha-L-rhamnopyranosyl-(1-&gt;4)-alpha-D-galactopyranosyluronide lyase activity"/>
    <property type="evidence" value="ECO:0007669"/>
    <property type="project" value="UniProtKB-ARBA"/>
</dbReference>
<comment type="caution">
    <text evidence="8">The sequence shown here is derived from an EMBL/GenBank/DDBJ whole genome shotgun (WGS) entry which is preliminary data.</text>
</comment>
<dbReference type="AlphaFoldDB" id="A0A812YB51"/>
<evidence type="ECO:0000256" key="6">
    <source>
        <dbReference type="RuleBase" id="RU361169"/>
    </source>
</evidence>
<evidence type="ECO:0000256" key="5">
    <source>
        <dbReference type="ARBA" id="ARBA00023295"/>
    </source>
</evidence>
<evidence type="ECO:0000256" key="1">
    <source>
        <dbReference type="ARBA" id="ARBA00008834"/>
    </source>
</evidence>
<dbReference type="PANTHER" id="PTHR31736:SF19">
    <property type="entry name" value="PECTIN LYASE SUPERFAMILY PROTEIN-RELATED"/>
    <property type="match status" value="1"/>
</dbReference>
<dbReference type="GO" id="GO:0005975">
    <property type="term" value="P:carbohydrate metabolic process"/>
    <property type="evidence" value="ECO:0007669"/>
    <property type="project" value="InterPro"/>
</dbReference>
<name>A0A812YB51_9DINO</name>
<dbReference type="InterPro" id="IPR011050">
    <property type="entry name" value="Pectin_lyase_fold/virulence"/>
</dbReference>
<keyword evidence="7" id="KW-0732">Signal</keyword>
<evidence type="ECO:0000256" key="7">
    <source>
        <dbReference type="SAM" id="SignalP"/>
    </source>
</evidence>
<protein>
    <submittedName>
        <fullName evidence="8">PgaI protein</fullName>
    </submittedName>
</protein>
<feature type="signal peptide" evidence="7">
    <location>
        <begin position="1"/>
        <end position="15"/>
    </location>
</feature>
<keyword evidence="5 6" id="KW-0326">Glycosidase</keyword>
<keyword evidence="4" id="KW-0325">Glycoprotein</keyword>
<dbReference type="Gene3D" id="2.160.20.10">
    <property type="entry name" value="Single-stranded right-handed beta-helix, Pectin lyase-like"/>
    <property type="match status" value="1"/>
</dbReference>
<dbReference type="PANTHER" id="PTHR31736">
    <property type="match status" value="1"/>
</dbReference>
<evidence type="ECO:0000313" key="9">
    <source>
        <dbReference type="Proteomes" id="UP000601435"/>
    </source>
</evidence>
<gene>
    <name evidence="8" type="primary">pgaI</name>
    <name evidence="8" type="ORF">SNEC2469_LOCUS22480</name>
</gene>
<keyword evidence="9" id="KW-1185">Reference proteome</keyword>
<dbReference type="InterPro" id="IPR000743">
    <property type="entry name" value="Glyco_hydro_28"/>
</dbReference>
<dbReference type="SUPFAM" id="SSF51126">
    <property type="entry name" value="Pectin lyase-like"/>
    <property type="match status" value="1"/>
</dbReference>
<keyword evidence="3" id="KW-1015">Disulfide bond</keyword>
<evidence type="ECO:0000256" key="4">
    <source>
        <dbReference type="ARBA" id="ARBA00023180"/>
    </source>
</evidence>